<dbReference type="GO" id="GO:0003887">
    <property type="term" value="F:DNA-directed DNA polymerase activity"/>
    <property type="evidence" value="ECO:0007669"/>
    <property type="project" value="UniProtKB-KW"/>
</dbReference>
<evidence type="ECO:0000256" key="4">
    <source>
        <dbReference type="ARBA" id="ARBA00022490"/>
    </source>
</evidence>
<dbReference type="SMART" id="SM00481">
    <property type="entry name" value="POLIIIAc"/>
    <property type="match status" value="1"/>
</dbReference>
<dbReference type="NCBIfam" id="TIGR00594">
    <property type="entry name" value="polc"/>
    <property type="match status" value="1"/>
</dbReference>
<dbReference type="Gene3D" id="3.20.20.140">
    <property type="entry name" value="Metal-dependent hydrolases"/>
    <property type="match status" value="1"/>
</dbReference>
<dbReference type="Pfam" id="PF17657">
    <property type="entry name" value="DNA_pol3_finger"/>
    <property type="match status" value="1"/>
</dbReference>
<keyword evidence="12" id="KW-1185">Reference proteome</keyword>
<dbReference type="STRING" id="381306.AN478_01130"/>
<dbReference type="Pfam" id="PF14579">
    <property type="entry name" value="HHH_6"/>
    <property type="match status" value="1"/>
</dbReference>
<dbReference type="InterPro" id="IPR041931">
    <property type="entry name" value="DNA_pol3_alpha_thumb_dom"/>
</dbReference>
<sequence>MTTPPFVHLHVHSEFSLVDGTLRVPELIERAKGMGMPAVALTDHGNLFALVGFYNKALAAGIKPIIGSEVWVEAEGKSPLSHLVLLARDRTGYDNLVQLSSKGYLEGQERGQPRVRHQWLREHGDGLIALSANLEGEVGYWLGRGNMEAAEAAAAYYAELFPAGFYLELQRTGRTGQEAVNQGSLELAQRLQLPVVATNNVHFAEAEEAEAHEVRVAIAEGTTLERRGEERRHTEQNHLRTPDEMAALFEDVPEAVANAGHIAARCNVELSFGTPYLPAYQPPDGRSIEEFFPEAARAGLEERFPQILARVPEGRQAEVRDEYWQRLEREIGIIDQMGFPAYFLIVADFIQWAKDNDVPVGPGRGSGAGSLVAFALKITDIDPIRYGLLFERFLNPERVSMPDFDVDFCMEKRDRVIDYVAEKYGRDKVAQIITFGAMKAKAVVRDVGRVLGHPYGYVDKIAKLVPGDLGITLSQALEQEEDLRERYDNEEDVATLIDLGRRLEGLARNAGTHAGGVLISPSPLTDFVPLFKEADGDTVTSQFDKDDVEEAGLVKFDFLGLRTLTVIDKAVTLANRSRANRGEDPLDMDEIPMDDAATFRLLQRCETTAVFQLESSGMKELIQRLQPDRFEDLIALVALYRPGPLESGMVDDYVERRHGRDRDWDYPLPQLEPILKETYGVILYQEQVMQIAQVLGNYSLGAADLLRRAMGKKKPEEMAKQREIFLAGARENGIDEGKATYIFDLMEKFAGYGFNKSHSAAYALLSYRTAFLKAHYPAELMAAVLSSDMNNTDKVVNFIGDCRQMGIEVLPPDINASDLEFTVEDPARQAPDGNRAVRGYVRYGLGAVKGAGEAALEAILDERERGGPFGDLFELASRVDLRKANKRVADALIRSGAMDCLAPSRAALLEVLEDAFEEGVRVQQDIAVGQDSLFGEAEPASIGEYPAVAELSSADRLRGEKATLGLYLSGHPLDDRMEELAEITQGRIRDLAPAEGDNVVIAGLVASLKEINNRRGERMAFVSLEDPSGRAEVVVFAEAYGAARDWLRGDEPLVVVEGRAAPDEQTGGYKVTAERVMTLEEARIERVRHLAIHLSGEVGTEEVRQLGALLADHPGSCPVTIDYRIPGQARARLRMPETVRPEPALLEPLGRLVGEDGLDLRYGAGAEEARG</sequence>
<organism evidence="11 12">
    <name type="scientific">Thiohalorhabdus denitrificans</name>
    <dbReference type="NCBI Taxonomy" id="381306"/>
    <lineage>
        <taxon>Bacteria</taxon>
        <taxon>Pseudomonadati</taxon>
        <taxon>Pseudomonadota</taxon>
        <taxon>Gammaproteobacteria</taxon>
        <taxon>Thiohalorhabdales</taxon>
        <taxon>Thiohalorhabdaceae</taxon>
        <taxon>Thiohalorhabdus</taxon>
    </lineage>
</organism>
<reference evidence="12" key="1">
    <citation type="submission" date="2016-10" db="EMBL/GenBank/DDBJ databases">
        <authorList>
            <person name="Varghese N."/>
        </authorList>
    </citation>
    <scope>NUCLEOTIDE SEQUENCE [LARGE SCALE GENOMIC DNA]</scope>
    <source>
        <strain evidence="12">HL 19</strain>
    </source>
</reference>
<name>A0A0N8PNJ6_9GAMM</name>
<dbReference type="InterPro" id="IPR016195">
    <property type="entry name" value="Pol/histidinol_Pase-like"/>
</dbReference>
<comment type="catalytic activity">
    <reaction evidence="9">
        <text>DNA(n) + a 2'-deoxyribonucleoside 5'-triphosphate = DNA(n+1) + diphosphate</text>
        <dbReference type="Rhea" id="RHEA:22508"/>
        <dbReference type="Rhea" id="RHEA-COMP:17339"/>
        <dbReference type="Rhea" id="RHEA-COMP:17340"/>
        <dbReference type="ChEBI" id="CHEBI:33019"/>
        <dbReference type="ChEBI" id="CHEBI:61560"/>
        <dbReference type="ChEBI" id="CHEBI:173112"/>
        <dbReference type="EC" id="2.7.7.7"/>
    </reaction>
</comment>
<dbReference type="CDD" id="cd07433">
    <property type="entry name" value="PHP_PolIIIA_DnaE1"/>
    <property type="match status" value="1"/>
</dbReference>
<evidence type="ECO:0000256" key="3">
    <source>
        <dbReference type="ARBA" id="ARBA00019114"/>
    </source>
</evidence>
<dbReference type="Gene3D" id="1.10.10.1600">
    <property type="entry name" value="Bacterial DNA polymerase III alpha subunit, thumb domain"/>
    <property type="match status" value="1"/>
</dbReference>
<dbReference type="Pfam" id="PF02811">
    <property type="entry name" value="PHP"/>
    <property type="match status" value="1"/>
</dbReference>
<dbReference type="GO" id="GO:0003676">
    <property type="term" value="F:nucleic acid binding"/>
    <property type="evidence" value="ECO:0007669"/>
    <property type="project" value="InterPro"/>
</dbReference>
<dbReference type="InterPro" id="IPR003141">
    <property type="entry name" value="Pol/His_phosphatase_N"/>
</dbReference>
<dbReference type="Proteomes" id="UP000183104">
    <property type="component" value="Unassembled WGS sequence"/>
</dbReference>
<dbReference type="Gene3D" id="1.10.150.870">
    <property type="match status" value="1"/>
</dbReference>
<dbReference type="InterPro" id="IPR029460">
    <property type="entry name" value="DNAPol_HHH"/>
</dbReference>
<evidence type="ECO:0000256" key="8">
    <source>
        <dbReference type="ARBA" id="ARBA00022932"/>
    </source>
</evidence>
<keyword evidence="7" id="KW-0235">DNA replication</keyword>
<dbReference type="PANTHER" id="PTHR32294">
    <property type="entry name" value="DNA POLYMERASE III SUBUNIT ALPHA"/>
    <property type="match status" value="1"/>
</dbReference>
<dbReference type="InterPro" id="IPR011708">
    <property type="entry name" value="DNA_pol3_alpha_NTPase_dom"/>
</dbReference>
<accession>A0A0N8PNJ6</accession>
<feature type="domain" description="Polymerase/histidinol phosphatase N-terminal" evidence="10">
    <location>
        <begin position="7"/>
        <end position="74"/>
    </location>
</feature>
<protein>
    <recommendedName>
        <fullName evidence="3">DNA polymerase III subunit alpha</fullName>
        <ecNumber evidence="2">2.7.7.7</ecNumber>
    </recommendedName>
</protein>
<gene>
    <name evidence="11" type="ORF">SAMN05661077_2442</name>
</gene>
<dbReference type="FunFam" id="1.10.10.1600:FF:000001">
    <property type="entry name" value="DNA polymerase III subunit alpha"/>
    <property type="match status" value="1"/>
</dbReference>
<dbReference type="InterPro" id="IPR004013">
    <property type="entry name" value="PHP_dom"/>
</dbReference>
<dbReference type="CDD" id="cd04485">
    <property type="entry name" value="DnaE_OBF"/>
    <property type="match status" value="1"/>
</dbReference>
<dbReference type="InterPro" id="IPR004365">
    <property type="entry name" value="NA-bd_OB_tRNA"/>
</dbReference>
<proteinExistence type="predicted"/>
<evidence type="ECO:0000259" key="10">
    <source>
        <dbReference type="SMART" id="SM00481"/>
    </source>
</evidence>
<dbReference type="GO" id="GO:0006260">
    <property type="term" value="P:DNA replication"/>
    <property type="evidence" value="ECO:0007669"/>
    <property type="project" value="UniProtKB-KW"/>
</dbReference>
<dbReference type="NCBIfam" id="NF005298">
    <property type="entry name" value="PRK06826.1"/>
    <property type="match status" value="1"/>
</dbReference>
<evidence type="ECO:0000313" key="12">
    <source>
        <dbReference type="Proteomes" id="UP000183104"/>
    </source>
</evidence>
<dbReference type="InterPro" id="IPR049821">
    <property type="entry name" value="PolIIIA_DnaE1_PHP"/>
</dbReference>
<dbReference type="OrthoDB" id="9803237at2"/>
<keyword evidence="6" id="KW-0548">Nucleotidyltransferase</keyword>
<evidence type="ECO:0000256" key="9">
    <source>
        <dbReference type="ARBA" id="ARBA00049244"/>
    </source>
</evidence>
<dbReference type="InterPro" id="IPR040982">
    <property type="entry name" value="DNA_pol3_finger"/>
</dbReference>
<keyword evidence="5" id="KW-0808">Transferase</keyword>
<dbReference type="Pfam" id="PF01336">
    <property type="entry name" value="tRNA_anti-codon"/>
    <property type="match status" value="1"/>
</dbReference>
<dbReference type="InterPro" id="IPR004805">
    <property type="entry name" value="DnaE2/DnaE/PolC"/>
</dbReference>
<dbReference type="PANTHER" id="PTHR32294:SF0">
    <property type="entry name" value="DNA POLYMERASE III SUBUNIT ALPHA"/>
    <property type="match status" value="1"/>
</dbReference>
<evidence type="ECO:0000313" key="11">
    <source>
        <dbReference type="EMBL" id="SCY54829.1"/>
    </source>
</evidence>
<dbReference type="NCBIfam" id="NF004226">
    <property type="entry name" value="PRK05673.1"/>
    <property type="match status" value="1"/>
</dbReference>
<keyword evidence="8" id="KW-0239">DNA-directed DNA polymerase</keyword>
<evidence type="ECO:0000256" key="2">
    <source>
        <dbReference type="ARBA" id="ARBA00012417"/>
    </source>
</evidence>
<dbReference type="RefSeq" id="WP_054964781.1">
    <property type="nucleotide sequence ID" value="NZ_FMUN01000007.1"/>
</dbReference>
<dbReference type="GO" id="GO:0008408">
    <property type="term" value="F:3'-5' exonuclease activity"/>
    <property type="evidence" value="ECO:0007669"/>
    <property type="project" value="InterPro"/>
</dbReference>
<dbReference type="Pfam" id="PF07733">
    <property type="entry name" value="DNA_pol3_alpha"/>
    <property type="match status" value="1"/>
</dbReference>
<dbReference type="AlphaFoldDB" id="A0A0N8PNJ6"/>
<dbReference type="GO" id="GO:0005737">
    <property type="term" value="C:cytoplasm"/>
    <property type="evidence" value="ECO:0007669"/>
    <property type="project" value="UniProtKB-SubCell"/>
</dbReference>
<evidence type="ECO:0000256" key="7">
    <source>
        <dbReference type="ARBA" id="ARBA00022705"/>
    </source>
</evidence>
<comment type="subcellular location">
    <subcellularLocation>
        <location evidence="1">Cytoplasm</location>
    </subcellularLocation>
</comment>
<evidence type="ECO:0000256" key="5">
    <source>
        <dbReference type="ARBA" id="ARBA00022679"/>
    </source>
</evidence>
<keyword evidence="4" id="KW-0963">Cytoplasm</keyword>
<evidence type="ECO:0000256" key="1">
    <source>
        <dbReference type="ARBA" id="ARBA00004496"/>
    </source>
</evidence>
<evidence type="ECO:0000256" key="6">
    <source>
        <dbReference type="ARBA" id="ARBA00022695"/>
    </source>
</evidence>
<dbReference type="EMBL" id="FMUN01000007">
    <property type="protein sequence ID" value="SCY54829.1"/>
    <property type="molecule type" value="Genomic_DNA"/>
</dbReference>
<dbReference type="SUPFAM" id="SSF89550">
    <property type="entry name" value="PHP domain-like"/>
    <property type="match status" value="1"/>
</dbReference>
<dbReference type="PATRIC" id="fig|381306.5.peg.2580"/>
<dbReference type="EC" id="2.7.7.7" evidence="2"/>